<keyword evidence="1" id="KW-0805">Transcription regulation</keyword>
<proteinExistence type="predicted"/>
<dbReference type="PROSITE" id="PS50943">
    <property type="entry name" value="HTH_CROC1"/>
    <property type="match status" value="1"/>
</dbReference>
<dbReference type="CDD" id="cd00093">
    <property type="entry name" value="HTH_XRE"/>
    <property type="match status" value="1"/>
</dbReference>
<gene>
    <name evidence="5" type="ORF">GCM10007096_39870</name>
</gene>
<dbReference type="PANTHER" id="PTHR46797:SF23">
    <property type="entry name" value="HTH-TYPE TRANSCRIPTIONAL REGULATOR SUTR"/>
    <property type="match status" value="1"/>
</dbReference>
<dbReference type="SUPFAM" id="SSF47413">
    <property type="entry name" value="lambda repressor-like DNA-binding domains"/>
    <property type="match status" value="1"/>
</dbReference>
<dbReference type="InterPro" id="IPR001387">
    <property type="entry name" value="Cro/C1-type_HTH"/>
</dbReference>
<dbReference type="InterPro" id="IPR010982">
    <property type="entry name" value="Lambda_DNA-bd_dom_sf"/>
</dbReference>
<comment type="caution">
    <text evidence="5">The sequence shown here is derived from an EMBL/GenBank/DDBJ whole genome shotgun (WGS) entry which is preliminary data.</text>
</comment>
<dbReference type="SMART" id="SM00530">
    <property type="entry name" value="HTH_XRE"/>
    <property type="match status" value="1"/>
</dbReference>
<dbReference type="RefSeq" id="WP_188499139.1">
    <property type="nucleotide sequence ID" value="NZ_BMFV01000048.1"/>
</dbReference>
<dbReference type="GO" id="GO:0005829">
    <property type="term" value="C:cytosol"/>
    <property type="evidence" value="ECO:0007669"/>
    <property type="project" value="TreeGrafter"/>
</dbReference>
<evidence type="ECO:0000256" key="1">
    <source>
        <dbReference type="ARBA" id="ARBA00023015"/>
    </source>
</evidence>
<dbReference type="SUPFAM" id="SSF51182">
    <property type="entry name" value="RmlC-like cupins"/>
    <property type="match status" value="1"/>
</dbReference>
<dbReference type="Gene3D" id="2.60.120.10">
    <property type="entry name" value="Jelly Rolls"/>
    <property type="match status" value="1"/>
</dbReference>
<dbReference type="GO" id="GO:0003677">
    <property type="term" value="F:DNA binding"/>
    <property type="evidence" value="ECO:0007669"/>
    <property type="project" value="UniProtKB-KW"/>
</dbReference>
<keyword evidence="2" id="KW-0238">DNA-binding</keyword>
<organism evidence="5 6">
    <name type="scientific">Pullulanibacillus pueri</name>
    <dbReference type="NCBI Taxonomy" id="1437324"/>
    <lineage>
        <taxon>Bacteria</taxon>
        <taxon>Bacillati</taxon>
        <taxon>Bacillota</taxon>
        <taxon>Bacilli</taxon>
        <taxon>Bacillales</taxon>
        <taxon>Sporolactobacillaceae</taxon>
        <taxon>Pullulanibacillus</taxon>
    </lineage>
</organism>
<name>A0A8J2ZZA7_9BACL</name>
<dbReference type="Proteomes" id="UP000656813">
    <property type="component" value="Unassembled WGS sequence"/>
</dbReference>
<evidence type="ECO:0000256" key="2">
    <source>
        <dbReference type="ARBA" id="ARBA00023125"/>
    </source>
</evidence>
<dbReference type="EMBL" id="BMFV01000048">
    <property type="protein sequence ID" value="GGH88163.1"/>
    <property type="molecule type" value="Genomic_DNA"/>
</dbReference>
<keyword evidence="6" id="KW-1185">Reference proteome</keyword>
<reference evidence="5" key="1">
    <citation type="journal article" date="2014" name="Int. J. Syst. Evol. Microbiol.">
        <title>Complete genome sequence of Corynebacterium casei LMG S-19264T (=DSM 44701T), isolated from a smear-ripened cheese.</title>
        <authorList>
            <consortium name="US DOE Joint Genome Institute (JGI-PGF)"/>
            <person name="Walter F."/>
            <person name="Albersmeier A."/>
            <person name="Kalinowski J."/>
            <person name="Ruckert C."/>
        </authorList>
    </citation>
    <scope>NUCLEOTIDE SEQUENCE</scope>
    <source>
        <strain evidence="5">CGMCC 1.12777</strain>
    </source>
</reference>
<evidence type="ECO:0000259" key="4">
    <source>
        <dbReference type="PROSITE" id="PS50943"/>
    </source>
</evidence>
<evidence type="ECO:0000256" key="3">
    <source>
        <dbReference type="ARBA" id="ARBA00023163"/>
    </source>
</evidence>
<dbReference type="Pfam" id="PF07883">
    <property type="entry name" value="Cupin_2"/>
    <property type="match status" value="1"/>
</dbReference>
<dbReference type="AlphaFoldDB" id="A0A8J2ZZA7"/>
<protein>
    <submittedName>
        <fullName evidence="5">Transcriptional regulator</fullName>
    </submittedName>
</protein>
<dbReference type="InterPro" id="IPR050807">
    <property type="entry name" value="TransReg_Diox_bact_type"/>
</dbReference>
<dbReference type="CDD" id="cd02209">
    <property type="entry name" value="cupin_XRE_C"/>
    <property type="match status" value="1"/>
</dbReference>
<dbReference type="Gene3D" id="1.10.260.40">
    <property type="entry name" value="lambda repressor-like DNA-binding domains"/>
    <property type="match status" value="1"/>
</dbReference>
<feature type="domain" description="HTH cro/C1-type" evidence="4">
    <location>
        <begin position="14"/>
        <end position="68"/>
    </location>
</feature>
<dbReference type="InterPro" id="IPR013096">
    <property type="entry name" value="Cupin_2"/>
</dbReference>
<dbReference type="PANTHER" id="PTHR46797">
    <property type="entry name" value="HTH-TYPE TRANSCRIPTIONAL REGULATOR"/>
    <property type="match status" value="1"/>
</dbReference>
<evidence type="ECO:0000313" key="6">
    <source>
        <dbReference type="Proteomes" id="UP000656813"/>
    </source>
</evidence>
<dbReference type="GO" id="GO:0003700">
    <property type="term" value="F:DNA-binding transcription factor activity"/>
    <property type="evidence" value="ECO:0007669"/>
    <property type="project" value="TreeGrafter"/>
</dbReference>
<dbReference type="InterPro" id="IPR011051">
    <property type="entry name" value="RmlC_Cupin_sf"/>
</dbReference>
<accession>A0A8J2ZZA7</accession>
<evidence type="ECO:0000313" key="5">
    <source>
        <dbReference type="EMBL" id="GGH88163.1"/>
    </source>
</evidence>
<dbReference type="InterPro" id="IPR014710">
    <property type="entry name" value="RmlC-like_jellyroll"/>
</dbReference>
<keyword evidence="3" id="KW-0804">Transcription</keyword>
<dbReference type="Pfam" id="PF01381">
    <property type="entry name" value="HTH_3"/>
    <property type="match status" value="1"/>
</dbReference>
<sequence>MEKDNLNHIIGKRLKAMRLERGLSLDKVAELTGVSKPMLGQIERARSNPTVSTLWKIAEGLRVPFTSFIEEIKKDVTLVKELEVTPIKEDHERYKVYPIFPMKGQNHFEMYKIDLLPTCHYNADPHPHGVEEYLWVYKGQMNIHIGSNTYTVSEGEGIRYQADQPHSYINTSTCPASLIMVIAYPVLNL</sequence>
<reference evidence="5" key="2">
    <citation type="submission" date="2020-09" db="EMBL/GenBank/DDBJ databases">
        <authorList>
            <person name="Sun Q."/>
            <person name="Zhou Y."/>
        </authorList>
    </citation>
    <scope>NUCLEOTIDE SEQUENCE</scope>
    <source>
        <strain evidence="5">CGMCC 1.12777</strain>
    </source>
</reference>